<gene>
    <name evidence="2" type="ORF">K452DRAFT_313936</name>
</gene>
<evidence type="ECO:0000313" key="2">
    <source>
        <dbReference type="EMBL" id="KAF2135496.1"/>
    </source>
</evidence>
<proteinExistence type="predicted"/>
<dbReference type="EMBL" id="ML995577">
    <property type="protein sequence ID" value="KAF2135496.1"/>
    <property type="molecule type" value="Genomic_DNA"/>
</dbReference>
<evidence type="ECO:0000256" key="1">
    <source>
        <dbReference type="SAM" id="MobiDB-lite"/>
    </source>
</evidence>
<dbReference type="AlphaFoldDB" id="A0A6A6AV75"/>
<organism evidence="2 3">
    <name type="scientific">Aplosporella prunicola CBS 121167</name>
    <dbReference type="NCBI Taxonomy" id="1176127"/>
    <lineage>
        <taxon>Eukaryota</taxon>
        <taxon>Fungi</taxon>
        <taxon>Dikarya</taxon>
        <taxon>Ascomycota</taxon>
        <taxon>Pezizomycotina</taxon>
        <taxon>Dothideomycetes</taxon>
        <taxon>Dothideomycetes incertae sedis</taxon>
        <taxon>Botryosphaeriales</taxon>
        <taxon>Aplosporellaceae</taxon>
        <taxon>Aplosporella</taxon>
    </lineage>
</organism>
<dbReference type="RefSeq" id="XP_033391214.1">
    <property type="nucleotide sequence ID" value="XM_033543710.1"/>
</dbReference>
<name>A0A6A6AV75_9PEZI</name>
<feature type="compositionally biased region" description="Polar residues" evidence="1">
    <location>
        <begin position="34"/>
        <end position="45"/>
    </location>
</feature>
<sequence>MEAATTKKLNQKSRPIPRQALAKPPIPPREQTKSRAPNQLHQDQPTPRGDPTKQPISACVSRRRAPIGWLGRLRLLPIDVVRFCRRLDESACFSCLVTDYLHPHTQDLHRSLTTILYIGTYLRASSPMSPVPPYPQSPPVTPRPPAPDAAPAITKAKSEKPGAWNQERCVSPPERVHAMMMLCTVQYSTW</sequence>
<feature type="region of interest" description="Disordered" evidence="1">
    <location>
        <begin position="128"/>
        <end position="167"/>
    </location>
</feature>
<feature type="region of interest" description="Disordered" evidence="1">
    <location>
        <begin position="1"/>
        <end position="58"/>
    </location>
</feature>
<keyword evidence="3" id="KW-1185">Reference proteome</keyword>
<dbReference type="GeneID" id="54301207"/>
<evidence type="ECO:0000313" key="3">
    <source>
        <dbReference type="Proteomes" id="UP000799438"/>
    </source>
</evidence>
<dbReference type="Proteomes" id="UP000799438">
    <property type="component" value="Unassembled WGS sequence"/>
</dbReference>
<protein>
    <submittedName>
        <fullName evidence="2">Uncharacterized protein</fullName>
    </submittedName>
</protein>
<reference evidence="2" key="1">
    <citation type="journal article" date="2020" name="Stud. Mycol.">
        <title>101 Dothideomycetes genomes: a test case for predicting lifestyles and emergence of pathogens.</title>
        <authorList>
            <person name="Haridas S."/>
            <person name="Albert R."/>
            <person name="Binder M."/>
            <person name="Bloem J."/>
            <person name="Labutti K."/>
            <person name="Salamov A."/>
            <person name="Andreopoulos B."/>
            <person name="Baker S."/>
            <person name="Barry K."/>
            <person name="Bills G."/>
            <person name="Bluhm B."/>
            <person name="Cannon C."/>
            <person name="Castanera R."/>
            <person name="Culley D."/>
            <person name="Daum C."/>
            <person name="Ezra D."/>
            <person name="Gonzalez J."/>
            <person name="Henrissat B."/>
            <person name="Kuo A."/>
            <person name="Liang C."/>
            <person name="Lipzen A."/>
            <person name="Lutzoni F."/>
            <person name="Magnuson J."/>
            <person name="Mondo S."/>
            <person name="Nolan M."/>
            <person name="Ohm R."/>
            <person name="Pangilinan J."/>
            <person name="Park H.-J."/>
            <person name="Ramirez L."/>
            <person name="Alfaro M."/>
            <person name="Sun H."/>
            <person name="Tritt A."/>
            <person name="Yoshinaga Y."/>
            <person name="Zwiers L.-H."/>
            <person name="Turgeon B."/>
            <person name="Goodwin S."/>
            <person name="Spatafora J."/>
            <person name="Crous P."/>
            <person name="Grigoriev I."/>
        </authorList>
    </citation>
    <scope>NUCLEOTIDE SEQUENCE</scope>
    <source>
        <strain evidence="2">CBS 121167</strain>
    </source>
</reference>
<feature type="compositionally biased region" description="Pro residues" evidence="1">
    <location>
        <begin position="129"/>
        <end position="148"/>
    </location>
</feature>
<accession>A0A6A6AV75</accession>